<accession>A0A1C7M432</accession>
<feature type="compositionally biased region" description="Basic residues" evidence="1">
    <location>
        <begin position="84"/>
        <end position="98"/>
    </location>
</feature>
<gene>
    <name evidence="2" type="ORF">A0H81_08393</name>
</gene>
<dbReference type="AlphaFoldDB" id="A0A1C7M432"/>
<evidence type="ECO:0000256" key="1">
    <source>
        <dbReference type="SAM" id="MobiDB-lite"/>
    </source>
</evidence>
<protein>
    <submittedName>
        <fullName evidence="2">Uncharacterized protein</fullName>
    </submittedName>
</protein>
<dbReference type="Proteomes" id="UP000092993">
    <property type="component" value="Unassembled WGS sequence"/>
</dbReference>
<feature type="region of interest" description="Disordered" evidence="1">
    <location>
        <begin position="70"/>
        <end position="105"/>
    </location>
</feature>
<sequence>MQLSIIVIGGSLLSINTSGSRVLRWVDARGGWGIEDGLSGVKDDGDRGEGLEALGLLEAAFCVVTFRGTRQKAGQREHDEGRLKKLMGKKQSQSKKMKGGMTGKE</sequence>
<organism evidence="2 3">
    <name type="scientific">Grifola frondosa</name>
    <name type="common">Maitake</name>
    <name type="synonym">Polyporus frondosus</name>
    <dbReference type="NCBI Taxonomy" id="5627"/>
    <lineage>
        <taxon>Eukaryota</taxon>
        <taxon>Fungi</taxon>
        <taxon>Dikarya</taxon>
        <taxon>Basidiomycota</taxon>
        <taxon>Agaricomycotina</taxon>
        <taxon>Agaricomycetes</taxon>
        <taxon>Polyporales</taxon>
        <taxon>Grifolaceae</taxon>
        <taxon>Grifola</taxon>
    </lineage>
</organism>
<keyword evidence="3" id="KW-1185">Reference proteome</keyword>
<feature type="compositionally biased region" description="Basic and acidic residues" evidence="1">
    <location>
        <begin position="74"/>
        <end position="83"/>
    </location>
</feature>
<proteinExistence type="predicted"/>
<evidence type="ECO:0000313" key="3">
    <source>
        <dbReference type="Proteomes" id="UP000092993"/>
    </source>
</evidence>
<reference evidence="2 3" key="1">
    <citation type="submission" date="2016-03" db="EMBL/GenBank/DDBJ databases">
        <title>Whole genome sequencing of Grifola frondosa 9006-11.</title>
        <authorList>
            <person name="Min B."/>
            <person name="Park H."/>
            <person name="Kim J.-G."/>
            <person name="Cho H."/>
            <person name="Oh Y.-L."/>
            <person name="Kong W.-S."/>
            <person name="Choi I.-G."/>
        </authorList>
    </citation>
    <scope>NUCLEOTIDE SEQUENCE [LARGE SCALE GENOMIC DNA]</scope>
    <source>
        <strain evidence="2 3">9006-11</strain>
    </source>
</reference>
<comment type="caution">
    <text evidence="2">The sequence shown here is derived from an EMBL/GenBank/DDBJ whole genome shotgun (WGS) entry which is preliminary data.</text>
</comment>
<evidence type="ECO:0000313" key="2">
    <source>
        <dbReference type="EMBL" id="OBZ71700.1"/>
    </source>
</evidence>
<name>A0A1C7M432_GRIFR</name>
<dbReference type="EMBL" id="LUGG01000011">
    <property type="protein sequence ID" value="OBZ71700.1"/>
    <property type="molecule type" value="Genomic_DNA"/>
</dbReference>